<evidence type="ECO:0000313" key="1">
    <source>
        <dbReference type="EMBL" id="STQ46695.1"/>
    </source>
</evidence>
<reference evidence="1 2" key="1">
    <citation type="submission" date="2018-06" db="EMBL/GenBank/DDBJ databases">
        <authorList>
            <consortium name="Pathogen Informatics"/>
            <person name="Doyle S."/>
        </authorList>
    </citation>
    <scope>NUCLEOTIDE SEQUENCE [LARGE SCALE GENOMIC DNA]</scope>
    <source>
        <strain evidence="1 2">NCTC12157</strain>
    </source>
</reference>
<name>A0A377NID1_9GAMM</name>
<organism evidence="1 2">
    <name type="scientific">Ewingella americana</name>
    <dbReference type="NCBI Taxonomy" id="41202"/>
    <lineage>
        <taxon>Bacteria</taxon>
        <taxon>Pseudomonadati</taxon>
        <taxon>Pseudomonadota</taxon>
        <taxon>Gammaproteobacteria</taxon>
        <taxon>Enterobacterales</taxon>
        <taxon>Yersiniaceae</taxon>
        <taxon>Ewingella</taxon>
    </lineage>
</organism>
<dbReference type="Proteomes" id="UP000254304">
    <property type="component" value="Unassembled WGS sequence"/>
</dbReference>
<dbReference type="AlphaFoldDB" id="A0A377NID1"/>
<proteinExistence type="predicted"/>
<sequence>MLNKLSVKAGLIALLVVMTLILLLVSVFGSQRYSPERLLVTAN</sequence>
<evidence type="ECO:0000313" key="2">
    <source>
        <dbReference type="Proteomes" id="UP000254304"/>
    </source>
</evidence>
<protein>
    <submittedName>
        <fullName evidence="1">Uncharacterized protein</fullName>
    </submittedName>
</protein>
<accession>A0A377NID1</accession>
<gene>
    <name evidence="1" type="ORF">NCTC12157_04485</name>
</gene>
<dbReference type="EMBL" id="UGGO01000001">
    <property type="protein sequence ID" value="STQ46695.1"/>
    <property type="molecule type" value="Genomic_DNA"/>
</dbReference>